<dbReference type="SUPFAM" id="SSF117281">
    <property type="entry name" value="Kelch motif"/>
    <property type="match status" value="1"/>
</dbReference>
<dbReference type="Pfam" id="PF24996">
    <property type="entry name" value="NANM"/>
    <property type="match status" value="2"/>
</dbReference>
<keyword evidence="1" id="KW-0880">Kelch repeat</keyword>
<dbReference type="Proteomes" id="UP000031408">
    <property type="component" value="Unassembled WGS sequence"/>
</dbReference>
<gene>
    <name evidence="3" type="ORF">OI18_19980</name>
</gene>
<keyword evidence="4" id="KW-1185">Reference proteome</keyword>
<dbReference type="STRING" id="1349421.OI18_19980"/>
<dbReference type="InterPro" id="IPR015915">
    <property type="entry name" value="Kelch-typ_b-propeller"/>
</dbReference>
<evidence type="ECO:0000256" key="1">
    <source>
        <dbReference type="ARBA" id="ARBA00022441"/>
    </source>
</evidence>
<dbReference type="InterPro" id="IPR051746">
    <property type="entry name" value="Kelch_domain_containing_8"/>
</dbReference>
<sequence>MLLITVKTSEAQSLPEKKEMFSWDSLPSIPDPVGFAGSFAGVANEVLIVAGGSNFPNGGTPWNGGTKTWYDNIFVLENPGAAWKKTGKLPFPLGYGVSVSTPQGLMIIGGSNAAGHYSDVILIHYRNGKIGTEKLPSMPFALANSCGALVGNKIYVAGGIINPSSPSTEKLFLSFDLESKRWMQLPTWPGPSRMLSVAGSDGAGFYLFSGTQLTDGKRSYLQDAYSFTEDKGWQKLADLPFPVVAAPSPAFCDNEKKLFLFGGDTGKDAAQAAFLREKHPGFSDSILEYNSDKNEWSAAGRIYTNSATWSPVTTSLVVWENRVVLPGGEVRPGVRTPRVLTATKK</sequence>
<dbReference type="Gene3D" id="2.120.10.80">
    <property type="entry name" value="Kelch-type beta propeller"/>
    <property type="match status" value="1"/>
</dbReference>
<name>A0A0C1IRI1_9BACT</name>
<proteinExistence type="predicted"/>
<protein>
    <submittedName>
        <fullName evidence="3">Galactose oxidase</fullName>
    </submittedName>
</protein>
<organism evidence="3 4">
    <name type="scientific">Flavihumibacter solisilvae</name>
    <dbReference type="NCBI Taxonomy" id="1349421"/>
    <lineage>
        <taxon>Bacteria</taxon>
        <taxon>Pseudomonadati</taxon>
        <taxon>Bacteroidota</taxon>
        <taxon>Chitinophagia</taxon>
        <taxon>Chitinophagales</taxon>
        <taxon>Chitinophagaceae</taxon>
        <taxon>Flavihumibacter</taxon>
    </lineage>
</organism>
<evidence type="ECO:0000256" key="2">
    <source>
        <dbReference type="ARBA" id="ARBA00022737"/>
    </source>
</evidence>
<dbReference type="InterPro" id="IPR056734">
    <property type="entry name" value="NANM"/>
</dbReference>
<dbReference type="PANTHER" id="PTHR46260:SF3">
    <property type="entry name" value="RING-TYPE DOMAIN-CONTAINING PROTEIN"/>
    <property type="match status" value="1"/>
</dbReference>
<dbReference type="EMBL" id="JSVC01000024">
    <property type="protein sequence ID" value="KIC93054.1"/>
    <property type="molecule type" value="Genomic_DNA"/>
</dbReference>
<reference evidence="3 4" key="1">
    <citation type="submission" date="2014-11" db="EMBL/GenBank/DDBJ databases">
        <title>Genome sequence of Flavihumibacter solisilvae 3-3.</title>
        <authorList>
            <person name="Zhou G."/>
            <person name="Li M."/>
            <person name="Wang G."/>
        </authorList>
    </citation>
    <scope>NUCLEOTIDE SEQUENCE [LARGE SCALE GENOMIC DNA]</scope>
    <source>
        <strain evidence="3 4">3-3</strain>
    </source>
</reference>
<dbReference type="PANTHER" id="PTHR46260">
    <property type="entry name" value="RING-TYPE DOMAIN-CONTAINING PROTEIN"/>
    <property type="match status" value="1"/>
</dbReference>
<dbReference type="AlphaFoldDB" id="A0A0C1IRI1"/>
<accession>A0A0C1IRI1</accession>
<keyword evidence="2" id="KW-0677">Repeat</keyword>
<evidence type="ECO:0000313" key="4">
    <source>
        <dbReference type="Proteomes" id="UP000031408"/>
    </source>
</evidence>
<comment type="caution">
    <text evidence="3">The sequence shown here is derived from an EMBL/GenBank/DDBJ whole genome shotgun (WGS) entry which is preliminary data.</text>
</comment>
<evidence type="ECO:0000313" key="3">
    <source>
        <dbReference type="EMBL" id="KIC93054.1"/>
    </source>
</evidence>